<name>A0A5C8Z9G1_9GAMM</name>
<keyword evidence="1" id="KW-0472">Membrane</keyword>
<feature type="transmembrane region" description="Helical" evidence="1">
    <location>
        <begin position="36"/>
        <end position="53"/>
    </location>
</feature>
<dbReference type="OrthoDB" id="5918117at2"/>
<keyword evidence="1" id="KW-0812">Transmembrane</keyword>
<gene>
    <name evidence="3" type="ORF">FME95_08610</name>
</gene>
<dbReference type="RefSeq" id="WP_147713980.1">
    <property type="nucleotide sequence ID" value="NZ_VKAD01000001.1"/>
</dbReference>
<evidence type="ECO:0000256" key="1">
    <source>
        <dbReference type="SAM" id="Phobius"/>
    </source>
</evidence>
<keyword evidence="1" id="KW-1133">Transmembrane helix</keyword>
<reference evidence="3 4" key="1">
    <citation type="submission" date="2019-07" db="EMBL/GenBank/DDBJ databases">
        <title>Reinekea sp. strain SSH23 genome sequencing and assembly.</title>
        <authorList>
            <person name="Kim I."/>
        </authorList>
    </citation>
    <scope>NUCLEOTIDE SEQUENCE [LARGE SCALE GENOMIC DNA]</scope>
    <source>
        <strain evidence="3 4">SSH23</strain>
    </source>
</reference>
<evidence type="ECO:0000256" key="2">
    <source>
        <dbReference type="SAM" id="SignalP"/>
    </source>
</evidence>
<evidence type="ECO:0000313" key="3">
    <source>
        <dbReference type="EMBL" id="TXR54582.1"/>
    </source>
</evidence>
<organism evidence="3 4">
    <name type="scientific">Reinekea thalattae</name>
    <dbReference type="NCBI Taxonomy" id="2593301"/>
    <lineage>
        <taxon>Bacteria</taxon>
        <taxon>Pseudomonadati</taxon>
        <taxon>Pseudomonadota</taxon>
        <taxon>Gammaproteobacteria</taxon>
        <taxon>Oceanospirillales</taxon>
        <taxon>Saccharospirillaceae</taxon>
        <taxon>Reinekea</taxon>
    </lineage>
</organism>
<protein>
    <submittedName>
        <fullName evidence="3">Uncharacterized protein</fullName>
    </submittedName>
</protein>
<sequence>MQTITKLFILLATTIATVQAHPGHDHASETSAVFHLFFYGALVVLALAATVAFRSKKSKGE</sequence>
<proteinExistence type="predicted"/>
<keyword evidence="4" id="KW-1185">Reference proteome</keyword>
<keyword evidence="2" id="KW-0732">Signal</keyword>
<dbReference type="Proteomes" id="UP000321764">
    <property type="component" value="Unassembled WGS sequence"/>
</dbReference>
<dbReference type="AlphaFoldDB" id="A0A5C8Z9G1"/>
<comment type="caution">
    <text evidence="3">The sequence shown here is derived from an EMBL/GenBank/DDBJ whole genome shotgun (WGS) entry which is preliminary data.</text>
</comment>
<accession>A0A5C8Z9G1</accession>
<feature type="signal peptide" evidence="2">
    <location>
        <begin position="1"/>
        <end position="20"/>
    </location>
</feature>
<dbReference type="EMBL" id="VKAD01000001">
    <property type="protein sequence ID" value="TXR54582.1"/>
    <property type="molecule type" value="Genomic_DNA"/>
</dbReference>
<evidence type="ECO:0000313" key="4">
    <source>
        <dbReference type="Proteomes" id="UP000321764"/>
    </source>
</evidence>
<feature type="chain" id="PRO_5022928753" evidence="2">
    <location>
        <begin position="21"/>
        <end position="61"/>
    </location>
</feature>